<dbReference type="AlphaFoldDB" id="A0A165GFV5"/>
<dbReference type="OrthoDB" id="2246127at2759"/>
<proteinExistence type="predicted"/>
<evidence type="ECO:0000313" key="1">
    <source>
        <dbReference type="EMBL" id="KZT58018.1"/>
    </source>
</evidence>
<protein>
    <submittedName>
        <fullName evidence="1">Uncharacterized protein</fullName>
    </submittedName>
</protein>
<dbReference type="EMBL" id="KV423956">
    <property type="protein sequence ID" value="KZT58018.1"/>
    <property type="molecule type" value="Genomic_DNA"/>
</dbReference>
<evidence type="ECO:0000313" key="2">
    <source>
        <dbReference type="Proteomes" id="UP000076842"/>
    </source>
</evidence>
<accession>A0A165GFV5</accession>
<reference evidence="1 2" key="1">
    <citation type="journal article" date="2016" name="Mol. Biol. Evol.">
        <title>Comparative Genomics of Early-Diverging Mushroom-Forming Fungi Provides Insights into the Origins of Lignocellulose Decay Capabilities.</title>
        <authorList>
            <person name="Nagy L.G."/>
            <person name="Riley R."/>
            <person name="Tritt A."/>
            <person name="Adam C."/>
            <person name="Daum C."/>
            <person name="Floudas D."/>
            <person name="Sun H."/>
            <person name="Yadav J.S."/>
            <person name="Pangilinan J."/>
            <person name="Larsson K.H."/>
            <person name="Matsuura K."/>
            <person name="Barry K."/>
            <person name="Labutti K."/>
            <person name="Kuo R."/>
            <person name="Ohm R.A."/>
            <person name="Bhattacharya S.S."/>
            <person name="Shirouzu T."/>
            <person name="Yoshinaga Y."/>
            <person name="Martin F.M."/>
            <person name="Grigoriev I.V."/>
            <person name="Hibbett D.S."/>
        </authorList>
    </citation>
    <scope>NUCLEOTIDE SEQUENCE [LARGE SCALE GENOMIC DNA]</scope>
    <source>
        <strain evidence="1 2">HHB12733</strain>
    </source>
</reference>
<keyword evidence="2" id="KW-1185">Reference proteome</keyword>
<gene>
    <name evidence="1" type="ORF">CALCODRAFT_523786</name>
</gene>
<sequence>MPSPWRIRAQGRDVRSVPLMVWEDDVSGNVSKQWNKHIVMCLSNLALPRMALEEEANIHFVGTSMFAGPVELMEGLVKMLEELNTEGYEAYNAATGKPILFTAWIAILAGDNPLQAELCSQRGMQANKFCRRCRVGGSSALKRTAEGYAKLFEAGCPRTSAHTALHVQQMLLMTRELASQSAINSYATEHGISDAYAENVQKKVQEGVRTLRIYGPDAATRSKAAALDIFLEHGNYVLMETTDLDVHRSAPVEILHTFLLGIVKYLWTALVNYLEARANRTRLASMNERGLNLPKFNAAYMIQHRKQLIGKHFKTLVQTIPFVVIDLIDDRMLEAWVLAGVAGAMLWTYRIDDRVAYEVR</sequence>
<dbReference type="InParanoid" id="A0A165GFV5"/>
<dbReference type="STRING" id="1353952.A0A165GFV5"/>
<name>A0A165GFV5_9BASI</name>
<dbReference type="PANTHER" id="PTHR31912">
    <property type="entry name" value="IP13529P"/>
    <property type="match status" value="1"/>
</dbReference>
<dbReference type="Proteomes" id="UP000076842">
    <property type="component" value="Unassembled WGS sequence"/>
</dbReference>
<organism evidence="1 2">
    <name type="scientific">Calocera cornea HHB12733</name>
    <dbReference type="NCBI Taxonomy" id="1353952"/>
    <lineage>
        <taxon>Eukaryota</taxon>
        <taxon>Fungi</taxon>
        <taxon>Dikarya</taxon>
        <taxon>Basidiomycota</taxon>
        <taxon>Agaricomycotina</taxon>
        <taxon>Dacrymycetes</taxon>
        <taxon>Dacrymycetales</taxon>
        <taxon>Dacrymycetaceae</taxon>
        <taxon>Calocera</taxon>
    </lineage>
</organism>
<dbReference type="PANTHER" id="PTHR31912:SF34">
    <property type="entry name" value="NOTOCHORD-RELATED PROTEIN"/>
    <property type="match status" value="1"/>
</dbReference>